<gene>
    <name evidence="7" type="ORF">DYU11_02165</name>
</gene>
<evidence type="ECO:0000259" key="6">
    <source>
        <dbReference type="PROSITE" id="PS50109"/>
    </source>
</evidence>
<dbReference type="SUPFAM" id="SSF47384">
    <property type="entry name" value="Homodimeric domain of signal transducing histidine kinase"/>
    <property type="match status" value="1"/>
</dbReference>
<comment type="catalytic activity">
    <reaction evidence="1">
        <text>ATP + protein L-histidine = ADP + protein N-phospho-L-histidine.</text>
        <dbReference type="EC" id="2.7.13.3"/>
    </reaction>
</comment>
<dbReference type="FunFam" id="3.30.565.10:FF:000006">
    <property type="entry name" value="Sensor histidine kinase WalK"/>
    <property type="match status" value="1"/>
</dbReference>
<dbReference type="Pfam" id="PF02518">
    <property type="entry name" value="HATPase_c"/>
    <property type="match status" value="1"/>
</dbReference>
<dbReference type="EC" id="2.7.13.3" evidence="2"/>
<dbReference type="PRINTS" id="PR00344">
    <property type="entry name" value="BCTRLSENSOR"/>
</dbReference>
<dbReference type="InterPro" id="IPR036097">
    <property type="entry name" value="HisK_dim/P_sf"/>
</dbReference>
<keyword evidence="3" id="KW-0597">Phosphoprotein</keyword>
<keyword evidence="4" id="KW-0808">Transferase</keyword>
<dbReference type="PANTHER" id="PTHR43304:SF1">
    <property type="entry name" value="PAC DOMAIN-CONTAINING PROTEIN"/>
    <property type="match status" value="1"/>
</dbReference>
<dbReference type="Gene3D" id="1.10.287.130">
    <property type="match status" value="1"/>
</dbReference>
<evidence type="ECO:0000256" key="4">
    <source>
        <dbReference type="ARBA" id="ARBA00022679"/>
    </source>
</evidence>
<sequence length="526" mass="58699">MKGSSTIPTADPAVLRAALNFYGNGIMLFECLRNAKGDIQDFRLTLANQQAEELIGMTEASMLNRTASDLFSPTFRNELWVYARRVVDTGEIARTQVNFPVYGTQERWFELTFQKYGDGTAISFADITALKKAALAALEQSELLDNILNGSLNGVVCYQIIRDESGQPCDFRATRWNPAALAMTQQTEADLTNYTLLERYPERAKPGNAGHDLFRTYVKTATTGTPWHQEVYMDSTDTWFNVSVSKLGDGVLVNFLDITPAKRYEHQLRHTIDELQQSNKNLEQFAYVASHDLQEPLRKITTFGNILQSHTEIGTENTALLNRMQSAAQRMNVLIQDLLAYSRLASKKAPFQRVNLQNILNDVLGDLETVIQEKRAEVNSTTLPIVTGDAMQLRQVLQNLLSNALKFSKPGVIPRVVIDCEQIKGQTIRPLPGQTVAPADLDKPFYAISIEDNGIGFEEKYTSQIFTVFQRLHSRSQYQGTGIGLAIVLKVVENHKGYLSVSSQPDQGASFTVYLPAEPAPFVVAN</sequence>
<dbReference type="PROSITE" id="PS50109">
    <property type="entry name" value="HIS_KIN"/>
    <property type="match status" value="1"/>
</dbReference>
<dbReference type="PANTHER" id="PTHR43304">
    <property type="entry name" value="PHYTOCHROME-LIKE PROTEIN CPH1"/>
    <property type="match status" value="1"/>
</dbReference>
<dbReference type="CDD" id="cd00130">
    <property type="entry name" value="PAS"/>
    <property type="match status" value="1"/>
</dbReference>
<dbReference type="Pfam" id="PF08448">
    <property type="entry name" value="PAS_4"/>
    <property type="match status" value="1"/>
</dbReference>
<dbReference type="SUPFAM" id="SSF55874">
    <property type="entry name" value="ATPase domain of HSP90 chaperone/DNA topoisomerase II/histidine kinase"/>
    <property type="match status" value="1"/>
</dbReference>
<dbReference type="CDD" id="cd00082">
    <property type="entry name" value="HisKA"/>
    <property type="match status" value="1"/>
</dbReference>
<evidence type="ECO:0000256" key="3">
    <source>
        <dbReference type="ARBA" id="ARBA00022553"/>
    </source>
</evidence>
<evidence type="ECO:0000256" key="1">
    <source>
        <dbReference type="ARBA" id="ARBA00000085"/>
    </source>
</evidence>
<dbReference type="Gene3D" id="3.30.450.20">
    <property type="entry name" value="PAS domain"/>
    <property type="match status" value="2"/>
</dbReference>
<protein>
    <recommendedName>
        <fullName evidence="2">histidine kinase</fullName>
        <ecNumber evidence="2">2.7.13.3</ecNumber>
    </recommendedName>
</protein>
<evidence type="ECO:0000313" key="8">
    <source>
        <dbReference type="Proteomes" id="UP000283523"/>
    </source>
</evidence>
<dbReference type="InterPro" id="IPR013656">
    <property type="entry name" value="PAS_4"/>
</dbReference>
<dbReference type="EMBL" id="QXED01000001">
    <property type="protein sequence ID" value="RIV27143.1"/>
    <property type="molecule type" value="Genomic_DNA"/>
</dbReference>
<reference evidence="7 8" key="1">
    <citation type="submission" date="2018-08" db="EMBL/GenBank/DDBJ databases">
        <title>Fibrisoma montanum sp. nov., isolated from Danxia mountain soil.</title>
        <authorList>
            <person name="Huang Y."/>
        </authorList>
    </citation>
    <scope>NUCLEOTIDE SEQUENCE [LARGE SCALE GENOMIC DNA]</scope>
    <source>
        <strain evidence="7 8">HYT19</strain>
    </source>
</reference>
<dbReference type="OrthoDB" id="927680at2"/>
<accession>A0A418MIF8</accession>
<dbReference type="InterPro" id="IPR052162">
    <property type="entry name" value="Sensor_kinase/Photoreceptor"/>
</dbReference>
<dbReference type="Proteomes" id="UP000283523">
    <property type="component" value="Unassembled WGS sequence"/>
</dbReference>
<dbReference type="NCBIfam" id="TIGR00229">
    <property type="entry name" value="sensory_box"/>
    <property type="match status" value="1"/>
</dbReference>
<dbReference type="SMART" id="SM00387">
    <property type="entry name" value="HATPase_c"/>
    <property type="match status" value="1"/>
</dbReference>
<dbReference type="RefSeq" id="WP_119665994.1">
    <property type="nucleotide sequence ID" value="NZ_QXED01000001.1"/>
</dbReference>
<proteinExistence type="predicted"/>
<dbReference type="SUPFAM" id="SSF55785">
    <property type="entry name" value="PYP-like sensor domain (PAS domain)"/>
    <property type="match status" value="2"/>
</dbReference>
<dbReference type="InterPro" id="IPR036890">
    <property type="entry name" value="HATPase_C_sf"/>
</dbReference>
<keyword evidence="5 7" id="KW-0418">Kinase</keyword>
<dbReference type="InterPro" id="IPR003661">
    <property type="entry name" value="HisK_dim/P_dom"/>
</dbReference>
<dbReference type="InterPro" id="IPR004358">
    <property type="entry name" value="Sig_transdc_His_kin-like_C"/>
</dbReference>
<dbReference type="InterPro" id="IPR003594">
    <property type="entry name" value="HATPase_dom"/>
</dbReference>
<dbReference type="Pfam" id="PF00512">
    <property type="entry name" value="HisKA"/>
    <property type="match status" value="1"/>
</dbReference>
<dbReference type="InterPro" id="IPR000014">
    <property type="entry name" value="PAS"/>
</dbReference>
<evidence type="ECO:0000256" key="2">
    <source>
        <dbReference type="ARBA" id="ARBA00012438"/>
    </source>
</evidence>
<comment type="caution">
    <text evidence="7">The sequence shown here is derived from an EMBL/GenBank/DDBJ whole genome shotgun (WGS) entry which is preliminary data.</text>
</comment>
<organism evidence="7 8">
    <name type="scientific">Fibrisoma montanum</name>
    <dbReference type="NCBI Taxonomy" id="2305895"/>
    <lineage>
        <taxon>Bacteria</taxon>
        <taxon>Pseudomonadati</taxon>
        <taxon>Bacteroidota</taxon>
        <taxon>Cytophagia</taxon>
        <taxon>Cytophagales</taxon>
        <taxon>Spirosomataceae</taxon>
        <taxon>Fibrisoma</taxon>
    </lineage>
</organism>
<keyword evidence="8" id="KW-1185">Reference proteome</keyword>
<dbReference type="GO" id="GO:0000155">
    <property type="term" value="F:phosphorelay sensor kinase activity"/>
    <property type="evidence" value="ECO:0007669"/>
    <property type="project" value="InterPro"/>
</dbReference>
<dbReference type="Gene3D" id="3.30.565.10">
    <property type="entry name" value="Histidine kinase-like ATPase, C-terminal domain"/>
    <property type="match status" value="1"/>
</dbReference>
<dbReference type="AlphaFoldDB" id="A0A418MIF8"/>
<evidence type="ECO:0000256" key="5">
    <source>
        <dbReference type="ARBA" id="ARBA00022777"/>
    </source>
</evidence>
<dbReference type="InterPro" id="IPR035965">
    <property type="entry name" value="PAS-like_dom_sf"/>
</dbReference>
<name>A0A418MIF8_9BACT</name>
<feature type="domain" description="Histidine kinase" evidence="6">
    <location>
        <begin position="288"/>
        <end position="519"/>
    </location>
</feature>
<dbReference type="InterPro" id="IPR005467">
    <property type="entry name" value="His_kinase_dom"/>
</dbReference>
<evidence type="ECO:0000313" key="7">
    <source>
        <dbReference type="EMBL" id="RIV27143.1"/>
    </source>
</evidence>
<dbReference type="SMART" id="SM00388">
    <property type="entry name" value="HisKA"/>
    <property type="match status" value="1"/>
</dbReference>